<feature type="region of interest" description="Disordered" evidence="25">
    <location>
        <begin position="414"/>
        <end position="511"/>
    </location>
</feature>
<feature type="compositionally biased region" description="Gly residues" evidence="25">
    <location>
        <begin position="968"/>
        <end position="980"/>
    </location>
</feature>
<evidence type="ECO:0000256" key="12">
    <source>
        <dbReference type="ARBA" id="ARBA00022884"/>
    </source>
</evidence>
<dbReference type="PRINTS" id="PR00052">
    <property type="entry name" value="FIBRILLARIN"/>
</dbReference>
<feature type="region of interest" description="Disordered" evidence="25">
    <location>
        <begin position="586"/>
        <end position="621"/>
    </location>
</feature>
<dbReference type="PANTHER" id="PTHR10335:SF17">
    <property type="entry name" value="FIBRILLARIN"/>
    <property type="match status" value="1"/>
</dbReference>
<evidence type="ECO:0000256" key="5">
    <source>
        <dbReference type="ARBA" id="ARBA00015190"/>
    </source>
</evidence>
<comment type="catalytic activity">
    <reaction evidence="23">
        <text>L-tyrosyl-[glycogenin] + UDP-alpha-D-glucose = alpha-D-glucosyl-L-tyrosyl-[glycogenin] + UDP + H(+)</text>
        <dbReference type="Rhea" id="RHEA:23360"/>
        <dbReference type="Rhea" id="RHEA-COMP:14604"/>
        <dbReference type="Rhea" id="RHEA-COMP:14605"/>
        <dbReference type="ChEBI" id="CHEBI:15378"/>
        <dbReference type="ChEBI" id="CHEBI:46858"/>
        <dbReference type="ChEBI" id="CHEBI:58223"/>
        <dbReference type="ChEBI" id="CHEBI:58885"/>
        <dbReference type="ChEBI" id="CHEBI:140573"/>
        <dbReference type="EC" id="2.4.1.186"/>
    </reaction>
</comment>
<dbReference type="GO" id="GO:0046872">
    <property type="term" value="F:metal ion binding"/>
    <property type="evidence" value="ECO:0007669"/>
    <property type="project" value="UniProtKB-KW"/>
</dbReference>
<evidence type="ECO:0000256" key="24">
    <source>
        <dbReference type="ARBA" id="ARBA00057883"/>
    </source>
</evidence>
<keyword evidence="13" id="KW-0320">Glycogen biosynthesis</keyword>
<protein>
    <recommendedName>
        <fullName evidence="5">rRNA 2'-O-methyltransferase fibrillarin</fullName>
        <ecNumber evidence="20">2.4.1.186</ecNumber>
    </recommendedName>
    <alternativeName>
        <fullName evidence="18">Histone-glutamine methyltransferase</fullName>
    </alternativeName>
</protein>
<dbReference type="Gene3D" id="3.90.550.10">
    <property type="entry name" value="Spore Coat Polysaccharide Biosynthesis Protein SpsA, Chain A"/>
    <property type="match status" value="1"/>
</dbReference>
<evidence type="ECO:0000256" key="13">
    <source>
        <dbReference type="ARBA" id="ARBA00023056"/>
    </source>
</evidence>
<dbReference type="GO" id="GO:0003723">
    <property type="term" value="F:RNA binding"/>
    <property type="evidence" value="ECO:0007669"/>
    <property type="project" value="UniProtKB-KW"/>
</dbReference>
<dbReference type="SMART" id="SM01206">
    <property type="entry name" value="Fibrillarin"/>
    <property type="match status" value="1"/>
</dbReference>
<keyword evidence="17" id="KW-0687">Ribonucleoprotein</keyword>
<dbReference type="CDD" id="cd02537">
    <property type="entry name" value="GT8_Glycogenin"/>
    <property type="match status" value="1"/>
</dbReference>
<feature type="region of interest" description="Disordered" evidence="25">
    <location>
        <begin position="642"/>
        <end position="667"/>
    </location>
</feature>
<dbReference type="GO" id="GO:0000494">
    <property type="term" value="P:box C/D sno(s)RNA 3'-end processing"/>
    <property type="evidence" value="ECO:0007669"/>
    <property type="project" value="TreeGrafter"/>
</dbReference>
<dbReference type="FunFam" id="3.30.200.20:FF:000056">
    <property type="entry name" value="Fibrillarin like 1"/>
    <property type="match status" value="1"/>
</dbReference>
<dbReference type="InterPro" id="IPR000692">
    <property type="entry name" value="Fibrillarin"/>
</dbReference>
<evidence type="ECO:0000256" key="16">
    <source>
        <dbReference type="ARBA" id="ARBA00023242"/>
    </source>
</evidence>
<organism evidence="26 27">
    <name type="scientific">Echinococcus canadensis</name>
    <dbReference type="NCBI Taxonomy" id="519352"/>
    <lineage>
        <taxon>Eukaryota</taxon>
        <taxon>Metazoa</taxon>
        <taxon>Spiralia</taxon>
        <taxon>Lophotrochozoa</taxon>
        <taxon>Platyhelminthes</taxon>
        <taxon>Cestoda</taxon>
        <taxon>Eucestoda</taxon>
        <taxon>Cyclophyllidea</taxon>
        <taxon>Taeniidae</taxon>
        <taxon>Echinococcus</taxon>
        <taxon>Echinococcus canadensis group</taxon>
    </lineage>
</organism>
<dbReference type="InterPro" id="IPR029063">
    <property type="entry name" value="SAM-dependent_MTases_sf"/>
</dbReference>
<comment type="cofactor">
    <cofactor evidence="1">
        <name>Mn(2+)</name>
        <dbReference type="ChEBI" id="CHEBI:29035"/>
    </cofactor>
</comment>
<evidence type="ECO:0000313" key="27">
    <source>
        <dbReference type="WBParaSite" id="maker-E.canG7_contigs_4826-snap-gene-0.35-mRNA-1"/>
    </source>
</evidence>
<sequence>MTLRKFKRSTNERHSYVTLATNDEYAIGALVLGYSLRRAGTNKEMAILITEGVSHGFREILEGVYDSVIVVNPLQSLDEHNLKLLRRLNLGITYTKLYCWKLIQFSKCVFLDADTIVLQNIDELFEREELSATPDVSWPDMFNSGVFVFRPSLKTFSDLSELAKTRGSFDGGDQGLLNEYFNGWSTETLDKHLPFAYNCSCWVTPNDRLVFYTRAPAWKKFGNQVKVAHFAGLEKPWRYSLAANDAAICHAIERLESSDTNFTDAEQTSVLALWWAIFFKRVKHQLSYGMFLSTTFEPVPLSPPPPTPLRDHASQHQEQNQFHFENECYHPEFHDTSFDHLHSGQRVDEARRFEEYYVYEEPPKHVEPLCHKYCEDRMEHKRHDLHYHQQPAYHHHEENQQPHYEKHCFQPTSQEYHQEQYDPAHQKNSLPQQQQHRQNEMCHHNQHHQQQQQWHDQTHHEHYVKLSSPPPLSGQDHVETQRDASSFQSSLSLQPPPPPEPPETRNDKDPLFFAPNPMCCECLKELQWSRQFVDPFHRDLISPVSSLSVATRVRRRSTPLLPLGPELIRGSQKLTFPIVVIEEPSKASGIQSRKKEKESCLHQIQRGKLNKKRRRRKSIERGKLLDAARKQMQLKEGGNMQTIAPFPMSTPDNSPTQLEGEDTTTPPTALKLESTLTTKMNKGQLQSKGNNVKNSTISTSVSTLTVAADKSRKQLKKDGKIIFGSVLPVSLTSATTPGTRRMQLKGDTMTSLAMVSTTTNANTKTTTTTPKSKVLDVTSLKEPALDALASRQGEITSLNTPMSMSEEGSKALEPRKGEGLNDFYERSKFESHKPKRTVEHEVEDTPVNDAPWLPRIVKTRSAPKKLSQGSQYFCDRHRPHSPPPDWRMFAWERGDIDYTGSDRFSNILARIRTTIQQAEEEAMPIDFRGSNRGGGRFSDRGGGRGRGGFGGDRGGRSSYGGEGDRGGFRGGGRGFRGGGRGGDRGGGRGAPRGHGGFRGGMRGGKKVFIEPHRHEGIFVAKGKEDALVTRNLVTGESVYGEKRISVDGDNGTKVEYRVWNPFRSKLAAGIINGLEHIHMRPGSRVLYLGAASGTTVSHVSDLVGPKGVVYAVEFSHRSGRDLLNVAKHRTNIVPIIEDARHPHKYRMLVGMVDCIFADVAQPDQSRIVAVNAEHFLKNGGYAVISIKASCIDSVAAPEVVFAKEVDTLRKQQFTPREQVTLEPYERGHAMVTAQYRVQKKPA</sequence>
<evidence type="ECO:0000256" key="8">
    <source>
        <dbReference type="ARBA" id="ARBA00022603"/>
    </source>
</evidence>
<dbReference type="Pfam" id="PF01269">
    <property type="entry name" value="Fibrillarin"/>
    <property type="match status" value="1"/>
</dbReference>
<dbReference type="Pfam" id="PF01501">
    <property type="entry name" value="Glyco_transf_8"/>
    <property type="match status" value="1"/>
</dbReference>
<dbReference type="FunFam" id="3.90.550.10:FF:000092">
    <property type="entry name" value="Glycogenin 2"/>
    <property type="match status" value="1"/>
</dbReference>
<evidence type="ECO:0000256" key="7">
    <source>
        <dbReference type="ARBA" id="ARBA00022552"/>
    </source>
</evidence>
<evidence type="ECO:0000256" key="11">
    <source>
        <dbReference type="ARBA" id="ARBA00022723"/>
    </source>
</evidence>
<evidence type="ECO:0000256" key="21">
    <source>
        <dbReference type="ARBA" id="ARBA00047568"/>
    </source>
</evidence>
<dbReference type="PANTHER" id="PTHR10335">
    <property type="entry name" value="RRNA 2-O-METHYLTRANSFERASE FIBRILLARIN"/>
    <property type="match status" value="1"/>
</dbReference>
<dbReference type="InterPro" id="IPR002495">
    <property type="entry name" value="Glyco_trans_8"/>
</dbReference>
<evidence type="ECO:0000256" key="9">
    <source>
        <dbReference type="ARBA" id="ARBA00022679"/>
    </source>
</evidence>
<proteinExistence type="inferred from homology"/>
<dbReference type="SUPFAM" id="SSF53448">
    <property type="entry name" value="Nucleotide-diphospho-sugar transferases"/>
    <property type="match status" value="1"/>
</dbReference>
<dbReference type="WBParaSite" id="maker-E.canG7_contigs_4826-snap-gene-0.35-mRNA-1">
    <property type="protein sequence ID" value="maker-E.canG7_contigs_4826-snap-gene-0.35-mRNA-1"/>
    <property type="gene ID" value="EcG7_04711"/>
</dbReference>
<dbReference type="GO" id="GO:0005737">
    <property type="term" value="C:cytoplasm"/>
    <property type="evidence" value="ECO:0007669"/>
    <property type="project" value="UniProtKB-SubCell"/>
</dbReference>
<dbReference type="HAMAP" id="MF_00351">
    <property type="entry name" value="RNA_methyltransf_FlpA"/>
    <property type="match status" value="1"/>
</dbReference>
<dbReference type="Proteomes" id="UP000887562">
    <property type="component" value="Unplaced"/>
</dbReference>
<accession>A0A915EXG7</accession>
<evidence type="ECO:0000256" key="15">
    <source>
        <dbReference type="ARBA" id="ARBA00023211"/>
    </source>
</evidence>
<dbReference type="AlphaFoldDB" id="A0A915EXG7"/>
<evidence type="ECO:0000256" key="6">
    <source>
        <dbReference type="ARBA" id="ARBA00022490"/>
    </source>
</evidence>
<evidence type="ECO:0000256" key="14">
    <source>
        <dbReference type="ARBA" id="ARBA00023180"/>
    </source>
</evidence>
<dbReference type="NCBIfam" id="NF003276">
    <property type="entry name" value="PRK04266.1-2"/>
    <property type="match status" value="1"/>
</dbReference>
<keyword evidence="11" id="KW-0479">Metal-binding</keyword>
<name>A0A915EXG7_9CEST</name>
<keyword evidence="10" id="KW-0949">S-adenosyl-L-methionine</keyword>
<dbReference type="FunFam" id="3.40.50.150:FF:000001">
    <property type="entry name" value="Fibrillarin like 1"/>
    <property type="match status" value="1"/>
</dbReference>
<dbReference type="InterPro" id="IPR029044">
    <property type="entry name" value="Nucleotide-diphossugar_trans"/>
</dbReference>
<dbReference type="GO" id="GO:1990259">
    <property type="term" value="F:histone H2AQ104 methyltransferase activity"/>
    <property type="evidence" value="ECO:0007669"/>
    <property type="project" value="TreeGrafter"/>
</dbReference>
<keyword evidence="15" id="KW-0464">Manganese</keyword>
<feature type="compositionally biased region" description="Polar residues" evidence="25">
    <location>
        <begin position="650"/>
        <end position="667"/>
    </location>
</feature>
<keyword evidence="9" id="KW-0808">Transferase</keyword>
<comment type="subcellular location">
    <subcellularLocation>
        <location evidence="2">Cytoplasm</location>
    </subcellularLocation>
    <subcellularLocation>
        <location evidence="3">Nucleus</location>
        <location evidence="3">Nucleolus</location>
    </subcellularLocation>
</comment>
<evidence type="ECO:0000256" key="18">
    <source>
        <dbReference type="ARBA" id="ARBA00032245"/>
    </source>
</evidence>
<dbReference type="Gene3D" id="3.40.50.150">
    <property type="entry name" value="Vaccinia Virus protein VP39"/>
    <property type="match status" value="1"/>
</dbReference>
<feature type="compositionally biased region" description="Gly residues" evidence="25">
    <location>
        <begin position="987"/>
        <end position="1002"/>
    </location>
</feature>
<dbReference type="GO" id="GO:0005978">
    <property type="term" value="P:glycogen biosynthetic process"/>
    <property type="evidence" value="ECO:0007669"/>
    <property type="project" value="UniProtKB-KW"/>
</dbReference>
<evidence type="ECO:0000256" key="25">
    <source>
        <dbReference type="SAM" id="MobiDB-lite"/>
    </source>
</evidence>
<comment type="catalytic activity">
    <reaction evidence="21">
        <text>L-glutaminyl-[histone H2A] + S-adenosyl-L-methionine = N(5)-methyl-L-glutaminyl-[histone H2A] + S-adenosyl-L-homocysteine + H(+)</text>
        <dbReference type="Rhea" id="RHEA:50904"/>
        <dbReference type="Rhea" id="RHEA-COMP:12837"/>
        <dbReference type="Rhea" id="RHEA-COMP:12839"/>
        <dbReference type="ChEBI" id="CHEBI:15378"/>
        <dbReference type="ChEBI" id="CHEBI:30011"/>
        <dbReference type="ChEBI" id="CHEBI:57856"/>
        <dbReference type="ChEBI" id="CHEBI:59789"/>
        <dbReference type="ChEBI" id="CHEBI:61891"/>
    </reaction>
</comment>
<evidence type="ECO:0000256" key="10">
    <source>
        <dbReference type="ARBA" id="ARBA00022691"/>
    </source>
</evidence>
<keyword evidence="14" id="KW-0325">Glycoprotein</keyword>
<evidence type="ECO:0000256" key="4">
    <source>
        <dbReference type="ARBA" id="ARBA00010632"/>
    </source>
</evidence>
<dbReference type="PROSITE" id="PS00566">
    <property type="entry name" value="FIBRILLARIN"/>
    <property type="match status" value="1"/>
</dbReference>
<evidence type="ECO:0000256" key="22">
    <source>
        <dbReference type="ARBA" id="ARBA00050886"/>
    </source>
</evidence>
<evidence type="ECO:0000256" key="23">
    <source>
        <dbReference type="ARBA" id="ARBA00052293"/>
    </source>
</evidence>
<dbReference type="GO" id="GO:0031428">
    <property type="term" value="C:box C/D methylation guide snoRNP complex"/>
    <property type="evidence" value="ECO:0007669"/>
    <property type="project" value="TreeGrafter"/>
</dbReference>
<dbReference type="SUPFAM" id="SSF53335">
    <property type="entry name" value="S-adenosyl-L-methionine-dependent methyltransferases"/>
    <property type="match status" value="1"/>
</dbReference>
<feature type="compositionally biased region" description="Basic residues" evidence="25">
    <location>
        <begin position="608"/>
        <end position="618"/>
    </location>
</feature>
<dbReference type="CDD" id="cd02440">
    <property type="entry name" value="AdoMet_MTases"/>
    <property type="match status" value="1"/>
</dbReference>
<comment type="similarity">
    <text evidence="4">Belongs to the methyltransferase superfamily. Fibrillarin family.</text>
</comment>
<keyword evidence="8" id="KW-0489">Methyltransferase</keyword>
<evidence type="ECO:0000256" key="17">
    <source>
        <dbReference type="ARBA" id="ARBA00023274"/>
    </source>
</evidence>
<comment type="catalytic activity">
    <reaction evidence="22">
        <text>[1,4-alpha-D-glucosyl](n)-L-tyrosyl-[glycogenin] + UDP-alpha-D-glucose = [1,4-alpha-D-glucosyl](n+1)-L-tyrosyl-[glycogenin] + UDP + H(+)</text>
        <dbReference type="Rhea" id="RHEA:56560"/>
        <dbReference type="Rhea" id="RHEA-COMP:14606"/>
        <dbReference type="Rhea" id="RHEA-COMP:14607"/>
        <dbReference type="ChEBI" id="CHEBI:15378"/>
        <dbReference type="ChEBI" id="CHEBI:58223"/>
        <dbReference type="ChEBI" id="CHEBI:58885"/>
        <dbReference type="ChEBI" id="CHEBI:140574"/>
        <dbReference type="EC" id="2.4.1.186"/>
    </reaction>
</comment>
<feature type="compositionally biased region" description="Basic and acidic residues" evidence="25">
    <location>
        <begin position="416"/>
        <end position="425"/>
    </location>
</feature>
<keyword evidence="7" id="KW-0698">rRNA processing</keyword>
<comment type="similarity">
    <text evidence="19">Belongs to the glycosyltransferase 8 family. Glycogenin subfamily.</text>
</comment>
<evidence type="ECO:0000256" key="3">
    <source>
        <dbReference type="ARBA" id="ARBA00004604"/>
    </source>
</evidence>
<comment type="function">
    <text evidence="24">Self-glucosylating initiator of glycogen synthesis. It catalyzes the formation of a short alpha (1,4)-glucosyl chain covalently attached via a glucose 1-O-tyrosyl linkage to internal tyrosine residues and these chains act as primers for the elongation reaction catalyzed by glycogen synthase.</text>
</comment>
<keyword evidence="6" id="KW-0963">Cytoplasm</keyword>
<dbReference type="EC" id="2.4.1.186" evidence="20"/>
<feature type="compositionally biased region" description="Gly residues" evidence="25">
    <location>
        <begin position="944"/>
        <end position="961"/>
    </location>
</feature>
<evidence type="ECO:0000256" key="20">
    <source>
        <dbReference type="ARBA" id="ARBA00038934"/>
    </source>
</evidence>
<feature type="compositionally biased region" description="Polar residues" evidence="25">
    <location>
        <begin position="426"/>
        <end position="436"/>
    </location>
</feature>
<evidence type="ECO:0000256" key="19">
    <source>
        <dbReference type="ARBA" id="ARBA00038162"/>
    </source>
</evidence>
<reference evidence="27" key="1">
    <citation type="submission" date="2022-11" db="UniProtKB">
        <authorList>
            <consortium name="WormBaseParasite"/>
        </authorList>
    </citation>
    <scope>IDENTIFICATION</scope>
</reference>
<keyword evidence="26" id="KW-1185">Reference proteome</keyword>
<evidence type="ECO:0000313" key="26">
    <source>
        <dbReference type="Proteomes" id="UP000887562"/>
    </source>
</evidence>
<evidence type="ECO:0000256" key="1">
    <source>
        <dbReference type="ARBA" id="ARBA00001936"/>
    </source>
</evidence>
<dbReference type="GO" id="GO:0008466">
    <property type="term" value="F:glycogenin glucosyltransferase activity"/>
    <property type="evidence" value="ECO:0007669"/>
    <property type="project" value="UniProtKB-EC"/>
</dbReference>
<dbReference type="Gene3D" id="3.30.200.20">
    <property type="entry name" value="Phosphorylase Kinase, domain 1"/>
    <property type="match status" value="1"/>
</dbReference>
<feature type="region of interest" description="Disordered" evidence="25">
    <location>
        <begin position="926"/>
        <end position="1002"/>
    </location>
</feature>
<dbReference type="GO" id="GO:0008649">
    <property type="term" value="F:rRNA methyltransferase activity"/>
    <property type="evidence" value="ECO:0007669"/>
    <property type="project" value="TreeGrafter"/>
</dbReference>
<keyword evidence="16" id="KW-0539">Nucleus</keyword>
<dbReference type="GO" id="GO:0032040">
    <property type="term" value="C:small-subunit processome"/>
    <property type="evidence" value="ECO:0007669"/>
    <property type="project" value="TreeGrafter"/>
</dbReference>
<dbReference type="InterPro" id="IPR020813">
    <property type="entry name" value="Fibrillarin_CS"/>
</dbReference>
<keyword evidence="12" id="KW-0694">RNA-binding</keyword>
<evidence type="ECO:0000256" key="2">
    <source>
        <dbReference type="ARBA" id="ARBA00004496"/>
    </source>
</evidence>